<dbReference type="OrthoDB" id="9789996at2"/>
<dbReference type="EMBL" id="BAHD01000107">
    <property type="protein sequence ID" value="GAB98159.1"/>
    <property type="molecule type" value="Genomic_DNA"/>
</dbReference>
<feature type="domain" description="Cyclic nucleotide-binding" evidence="3">
    <location>
        <begin position="19"/>
        <end position="135"/>
    </location>
</feature>
<dbReference type="eggNOG" id="COG2905">
    <property type="taxonomic scope" value="Bacteria"/>
</dbReference>
<dbReference type="SMART" id="SM00100">
    <property type="entry name" value="cNMP"/>
    <property type="match status" value="1"/>
</dbReference>
<organism evidence="5 6">
    <name type="scientific">Kineosphaera limosa NBRC 100340</name>
    <dbReference type="NCBI Taxonomy" id="1184609"/>
    <lineage>
        <taxon>Bacteria</taxon>
        <taxon>Bacillati</taxon>
        <taxon>Actinomycetota</taxon>
        <taxon>Actinomycetes</taxon>
        <taxon>Micrococcales</taxon>
        <taxon>Dermatophilaceae</taxon>
        <taxon>Kineosphaera</taxon>
    </lineage>
</organism>
<dbReference type="CDD" id="cd00038">
    <property type="entry name" value="CAP_ED"/>
    <property type="match status" value="1"/>
</dbReference>
<evidence type="ECO:0000313" key="6">
    <source>
        <dbReference type="Proteomes" id="UP000008366"/>
    </source>
</evidence>
<dbReference type="CDD" id="cd05401">
    <property type="entry name" value="NT_GlnE_GlnD_like"/>
    <property type="match status" value="1"/>
</dbReference>
<comment type="caution">
    <text evidence="5">The sequence shown here is derived from an EMBL/GenBank/DDBJ whole genome shotgun (WGS) entry which is preliminary data.</text>
</comment>
<dbReference type="SMART" id="SM00116">
    <property type="entry name" value="CBS"/>
    <property type="match status" value="2"/>
</dbReference>
<evidence type="ECO:0000259" key="3">
    <source>
        <dbReference type="PROSITE" id="PS50042"/>
    </source>
</evidence>
<dbReference type="Gene3D" id="2.60.120.10">
    <property type="entry name" value="Jelly Rolls"/>
    <property type="match status" value="1"/>
</dbReference>
<keyword evidence="1" id="KW-0677">Repeat</keyword>
<dbReference type="InterPro" id="IPR018821">
    <property type="entry name" value="DUF294_put_nucleoTrafse_sb-bd"/>
</dbReference>
<proteinExistence type="predicted"/>
<protein>
    <recommendedName>
        <fullName evidence="7">CBS domain-containing protein</fullName>
    </recommendedName>
</protein>
<dbReference type="Pfam" id="PF00571">
    <property type="entry name" value="CBS"/>
    <property type="match status" value="2"/>
</dbReference>
<dbReference type="InterPro" id="IPR014710">
    <property type="entry name" value="RmlC-like_jellyroll"/>
</dbReference>
<dbReference type="STRING" id="1184609.KILIM_107_00040"/>
<dbReference type="InterPro" id="IPR046342">
    <property type="entry name" value="CBS_dom_sf"/>
</dbReference>
<evidence type="ECO:0000259" key="4">
    <source>
        <dbReference type="PROSITE" id="PS51371"/>
    </source>
</evidence>
<dbReference type="PANTHER" id="PTHR48108:SF31">
    <property type="entry name" value="CBS DOMAIN AND CYCLIC NUCLEOTIDE-REGULATED NUCLEOTIDYLTRANSFERASE"/>
    <property type="match status" value="1"/>
</dbReference>
<dbReference type="InterPro" id="IPR051462">
    <property type="entry name" value="CBS_domain-containing"/>
</dbReference>
<dbReference type="InterPro" id="IPR005105">
    <property type="entry name" value="GlnD_Uridyltrans_N"/>
</dbReference>
<evidence type="ECO:0000256" key="1">
    <source>
        <dbReference type="ARBA" id="ARBA00022737"/>
    </source>
</evidence>
<dbReference type="SUPFAM" id="SSF54631">
    <property type="entry name" value="CBS-domain pair"/>
    <property type="match status" value="1"/>
</dbReference>
<dbReference type="AlphaFoldDB" id="K6XH39"/>
<feature type="domain" description="CBS" evidence="4">
    <location>
        <begin position="160"/>
        <end position="217"/>
    </location>
</feature>
<gene>
    <name evidence="5" type="ORF">KILIM_107_00040</name>
</gene>
<accession>K6XH39</accession>
<dbReference type="Pfam" id="PF03445">
    <property type="entry name" value="DUF294"/>
    <property type="match status" value="1"/>
</dbReference>
<keyword evidence="2" id="KW-0129">CBS domain</keyword>
<name>K6XH39_9MICO</name>
<keyword evidence="6" id="KW-1185">Reference proteome</keyword>
<dbReference type="Pfam" id="PF00027">
    <property type="entry name" value="cNMP_binding"/>
    <property type="match status" value="1"/>
</dbReference>
<dbReference type="Proteomes" id="UP000008366">
    <property type="component" value="Unassembled WGS sequence"/>
</dbReference>
<dbReference type="PROSITE" id="PS51371">
    <property type="entry name" value="CBS"/>
    <property type="match status" value="2"/>
</dbReference>
<dbReference type="InterPro" id="IPR000644">
    <property type="entry name" value="CBS_dom"/>
</dbReference>
<evidence type="ECO:0000313" key="5">
    <source>
        <dbReference type="EMBL" id="GAB98159.1"/>
    </source>
</evidence>
<evidence type="ECO:0008006" key="7">
    <source>
        <dbReference type="Google" id="ProtNLM"/>
    </source>
</evidence>
<dbReference type="InterPro" id="IPR018490">
    <property type="entry name" value="cNMP-bd_dom_sf"/>
</dbReference>
<feature type="domain" description="CBS" evidence="4">
    <location>
        <begin position="225"/>
        <end position="281"/>
    </location>
</feature>
<dbReference type="PROSITE" id="PS50042">
    <property type="entry name" value="CNMP_BINDING_3"/>
    <property type="match status" value="1"/>
</dbReference>
<dbReference type="Pfam" id="PF10335">
    <property type="entry name" value="DUF294_C"/>
    <property type="match status" value="1"/>
</dbReference>
<dbReference type="Gene3D" id="3.10.580.10">
    <property type="entry name" value="CBS-domain"/>
    <property type="match status" value="1"/>
</dbReference>
<dbReference type="InterPro" id="IPR000595">
    <property type="entry name" value="cNMP-bd_dom"/>
</dbReference>
<dbReference type="CDD" id="cd04587">
    <property type="entry name" value="CBS_pair_CAP-ED_NT_Pol-beta-like_DUF294_assoc"/>
    <property type="match status" value="1"/>
</dbReference>
<reference evidence="5 6" key="1">
    <citation type="submission" date="2012-08" db="EMBL/GenBank/DDBJ databases">
        <title>Whole genome shotgun sequence of Kineosphaera limosa NBRC 100340.</title>
        <authorList>
            <person name="Yoshida I."/>
            <person name="Isaki S."/>
            <person name="Hosoyama A."/>
            <person name="Tsuchikane K."/>
            <person name="Katsumata H."/>
            <person name="Ando Y."/>
            <person name="Ohji S."/>
            <person name="Hamada M."/>
            <person name="Tamura T."/>
            <person name="Yamazoe A."/>
            <person name="Yamazaki S."/>
            <person name="Fujita N."/>
        </authorList>
    </citation>
    <scope>NUCLEOTIDE SEQUENCE [LARGE SCALE GENOMIC DNA]</scope>
    <source>
        <strain evidence="5 6">NBRC 100340</strain>
    </source>
</reference>
<sequence>MRMDVELHEVRDFLAQYPPFGDLPAAVLEEVVSVITVRYARRGEEILSVGRDNTDFYTVRSGALDIRDATNTLIERAAEGSSLGTMTLVEGDPSKFRAVAIEDSLLYVIAGNDWHRIAGANPKFREFFLGQRRERMHGAIASAHVADSGMAVLRTRAKDMIRHAVVEATQELSIRDAARMMANRDVSSVLVMSGNRILGIVTDRDLRKRVVAAGADTSASIASVMTPDPIVVSGEALAFEVLLHMMDGAIHHLPIVEAGRPVGVITSTDLVRLEHANPVYLVRDIAAQSSVAGVAKVAARLPRTVARLVSQDATADDIGKVVTAVADSVGRKVIALAEAELGRPPAPYCWMVLGSQARGESALGSDQDNAIILADDAGPEGERYVAALAEKVVAGLEQCGYPLCDGDVMATNPRWRQNLTGWRREFARWLHEPTPAALLNAGIFFDARALYGDTSLFTELYKGVQAQAKESPRFLGLMAAQAVRHEPPLGFFRGFVLQKEGEHKDTLNLKWGGIGVVQETARVYALAAGSPAMRTHERITDAANANLLSPESAAELRDAYEFISYVRLEHMVRNIQDERAPDNHVHPAHLTSLERRHLRDAFGVLRSVQAQLAQRYPAARV</sequence>
<dbReference type="PANTHER" id="PTHR48108">
    <property type="entry name" value="CBS DOMAIN-CONTAINING PROTEIN CBSX2, CHLOROPLASTIC"/>
    <property type="match status" value="1"/>
</dbReference>
<dbReference type="SUPFAM" id="SSF51206">
    <property type="entry name" value="cAMP-binding domain-like"/>
    <property type="match status" value="1"/>
</dbReference>
<dbReference type="GO" id="GO:0008773">
    <property type="term" value="F:[protein-PII] uridylyltransferase activity"/>
    <property type="evidence" value="ECO:0007669"/>
    <property type="project" value="InterPro"/>
</dbReference>
<evidence type="ECO:0000256" key="2">
    <source>
        <dbReference type="PROSITE-ProRule" id="PRU00703"/>
    </source>
</evidence>